<dbReference type="PANTHER" id="PTHR40624:SF1">
    <property type="entry name" value="BIOSYNTHESIS MONOOXYGENASE, PUTATIVE (AFU_ORTHOLOGUE AFUA_1G12025)-RELATED"/>
    <property type="match status" value="1"/>
</dbReference>
<dbReference type="InterPro" id="IPR007138">
    <property type="entry name" value="ABM_dom"/>
</dbReference>
<proteinExistence type="predicted"/>
<dbReference type="PANTHER" id="PTHR40624">
    <property type="entry name" value="BIOSYNTHESIS MONOOXYGENASE, PUTATIVE (AFU_ORTHOLOGUE AFUA_1G12025)-RELATED"/>
    <property type="match status" value="1"/>
</dbReference>
<keyword evidence="3" id="KW-1185">Reference proteome</keyword>
<name>A0AA38XEW0_9EURO</name>
<evidence type="ECO:0000313" key="2">
    <source>
        <dbReference type="EMBL" id="KAJ9612122.1"/>
    </source>
</evidence>
<accession>A0AA38XEW0</accession>
<organism evidence="2 3">
    <name type="scientific">Cladophialophora chaetospira</name>
    <dbReference type="NCBI Taxonomy" id="386627"/>
    <lineage>
        <taxon>Eukaryota</taxon>
        <taxon>Fungi</taxon>
        <taxon>Dikarya</taxon>
        <taxon>Ascomycota</taxon>
        <taxon>Pezizomycotina</taxon>
        <taxon>Eurotiomycetes</taxon>
        <taxon>Chaetothyriomycetidae</taxon>
        <taxon>Chaetothyriales</taxon>
        <taxon>Herpotrichiellaceae</taxon>
        <taxon>Cladophialophora</taxon>
    </lineage>
</organism>
<dbReference type="Pfam" id="PF03992">
    <property type="entry name" value="ABM"/>
    <property type="match status" value="1"/>
</dbReference>
<dbReference type="Gene3D" id="3.30.70.100">
    <property type="match status" value="1"/>
</dbReference>
<sequence>MALKEPFYIVANLTPVPGKSQEVIAAIQPLTEYVQANEPGCLHYEMFQPAGPDVDAASAPVVFIELWKDMEALEIHRNSEPYKALMVRASTEGLLAAPPDVKVLQPVGGFPLRK</sequence>
<comment type="caution">
    <text evidence="2">The sequence shown here is derived from an EMBL/GenBank/DDBJ whole genome shotgun (WGS) entry which is preliminary data.</text>
</comment>
<dbReference type="AlphaFoldDB" id="A0AA38XEW0"/>
<evidence type="ECO:0000259" key="1">
    <source>
        <dbReference type="PROSITE" id="PS51725"/>
    </source>
</evidence>
<feature type="domain" description="ABM" evidence="1">
    <location>
        <begin position="7"/>
        <end position="104"/>
    </location>
</feature>
<protein>
    <recommendedName>
        <fullName evidence="1">ABM domain-containing protein</fullName>
    </recommendedName>
</protein>
<dbReference type="SUPFAM" id="SSF54909">
    <property type="entry name" value="Dimeric alpha+beta barrel"/>
    <property type="match status" value="1"/>
</dbReference>
<dbReference type="Proteomes" id="UP001172673">
    <property type="component" value="Unassembled WGS sequence"/>
</dbReference>
<dbReference type="EMBL" id="JAPDRK010000005">
    <property type="protein sequence ID" value="KAJ9612122.1"/>
    <property type="molecule type" value="Genomic_DNA"/>
</dbReference>
<dbReference type="PROSITE" id="PS51725">
    <property type="entry name" value="ABM"/>
    <property type="match status" value="1"/>
</dbReference>
<dbReference type="InterPro" id="IPR011008">
    <property type="entry name" value="Dimeric_a/b-barrel"/>
</dbReference>
<evidence type="ECO:0000313" key="3">
    <source>
        <dbReference type="Proteomes" id="UP001172673"/>
    </source>
</evidence>
<gene>
    <name evidence="2" type="ORF">H2200_003719</name>
</gene>
<reference evidence="2" key="1">
    <citation type="submission" date="2022-10" db="EMBL/GenBank/DDBJ databases">
        <title>Culturing micro-colonial fungi from biological soil crusts in the Mojave desert and describing Neophaeococcomyces mojavensis, and introducing the new genera and species Taxawa tesnikishii.</title>
        <authorList>
            <person name="Kurbessoian T."/>
            <person name="Stajich J.E."/>
        </authorList>
    </citation>
    <scope>NUCLEOTIDE SEQUENCE</scope>
    <source>
        <strain evidence="2">TK_41</strain>
    </source>
</reference>